<gene>
    <name evidence="2" type="ORF">EYC82_17105</name>
</gene>
<proteinExistence type="predicted"/>
<dbReference type="Proteomes" id="UP001143304">
    <property type="component" value="Unassembled WGS sequence"/>
</dbReference>
<evidence type="ECO:0000313" key="3">
    <source>
        <dbReference type="Proteomes" id="UP001143304"/>
    </source>
</evidence>
<name>A0ABT3TB68_9GAMM</name>
<protein>
    <recommendedName>
        <fullName evidence="4">Beta-barrel porin 2</fullName>
    </recommendedName>
</protein>
<organism evidence="2 3">
    <name type="scientific">Candidatus Marimicrobium litorale</name>
    <dbReference type="NCBI Taxonomy" id="2518991"/>
    <lineage>
        <taxon>Bacteria</taxon>
        <taxon>Pseudomonadati</taxon>
        <taxon>Pseudomonadota</taxon>
        <taxon>Gammaproteobacteria</taxon>
        <taxon>Cellvibrionales</taxon>
        <taxon>Halieaceae</taxon>
        <taxon>Marimicrobium</taxon>
    </lineage>
</organism>
<keyword evidence="1" id="KW-0732">Signal</keyword>
<dbReference type="EMBL" id="SHNO01000002">
    <property type="protein sequence ID" value="MCX2979066.1"/>
    <property type="molecule type" value="Genomic_DNA"/>
</dbReference>
<accession>A0ABT3TB68</accession>
<evidence type="ECO:0008006" key="4">
    <source>
        <dbReference type="Google" id="ProtNLM"/>
    </source>
</evidence>
<evidence type="ECO:0000313" key="2">
    <source>
        <dbReference type="EMBL" id="MCX2979066.1"/>
    </source>
</evidence>
<keyword evidence="3" id="KW-1185">Reference proteome</keyword>
<reference evidence="2" key="1">
    <citation type="submission" date="2019-02" db="EMBL/GenBank/DDBJ databases">
        <authorList>
            <person name="Li S.-H."/>
        </authorList>
    </citation>
    <scope>NUCLEOTIDE SEQUENCE</scope>
    <source>
        <strain evidence="2">IMCC11814</strain>
    </source>
</reference>
<comment type="caution">
    <text evidence="2">The sequence shown here is derived from an EMBL/GenBank/DDBJ whole genome shotgun (WGS) entry which is preliminary data.</text>
</comment>
<feature type="chain" id="PRO_5045957349" description="Beta-barrel porin 2" evidence="1">
    <location>
        <begin position="29"/>
        <end position="431"/>
    </location>
</feature>
<evidence type="ECO:0000256" key="1">
    <source>
        <dbReference type="SAM" id="SignalP"/>
    </source>
</evidence>
<dbReference type="RefSeq" id="WP_279250849.1">
    <property type="nucleotide sequence ID" value="NZ_SHNO01000002.1"/>
</dbReference>
<sequence>MTRKRQKALGFTPLTLPLLALSLQSLQASPLETTIELGAGLEYSTNSLKTPTEERSEFEQQAIAALGLAYESTSIIAEIDYIARFTAYDKNTQSNQTELTGDASIVYEQMDERLYWTLENNRRNLVRDRALANTQSNREVRAITTIGPDFILRPSESDALYTGLSYSETTYDDSDQQNSNSIGANISWQRSLSEVDVASLNVDYQDVKFDAGLGDNQYYRATIGYSTSLSKLSYNIDIGYNTSQRKSGDASGGYFQGEATYSGGSSSWRLAAVHELTDTSRGGGIGDFVDIGDFYNSALEVDVFERTNLEVEYIGSAVCRACLFSAGIFLESEDYEELDNDSDEYAFGTSLTYQITRLVSTGVLLGYRDFRFKNNNARDDYRIFNVGLEVNQTLTRQFSVVYSLGYEAGDSSAALGDYDESRVGIWVLYLF</sequence>
<feature type="signal peptide" evidence="1">
    <location>
        <begin position="1"/>
        <end position="28"/>
    </location>
</feature>